<dbReference type="PANTHER" id="PTHR47977">
    <property type="entry name" value="RAS-RELATED PROTEIN RAB"/>
    <property type="match status" value="1"/>
</dbReference>
<protein>
    <submittedName>
        <fullName evidence="4">Uncharacterized protein</fullName>
    </submittedName>
</protein>
<dbReference type="Pfam" id="PF00071">
    <property type="entry name" value="Ras"/>
    <property type="match status" value="1"/>
</dbReference>
<dbReference type="InterPro" id="IPR027417">
    <property type="entry name" value="P-loop_NTPase"/>
</dbReference>
<dbReference type="SMART" id="SM00175">
    <property type="entry name" value="RAB"/>
    <property type="match status" value="1"/>
</dbReference>
<keyword evidence="3" id="KW-0449">Lipoprotein</keyword>
<accession>A0A6B2LS92</accession>
<dbReference type="AlphaFoldDB" id="A0A6B2LS92"/>
<dbReference type="InterPro" id="IPR001806">
    <property type="entry name" value="Small_GTPase"/>
</dbReference>
<dbReference type="PROSITE" id="PS51419">
    <property type="entry name" value="RAB"/>
    <property type="match status" value="1"/>
</dbReference>
<dbReference type="EMBL" id="GIBP01010701">
    <property type="protein sequence ID" value="NDV39670.1"/>
    <property type="molecule type" value="Transcribed_RNA"/>
</dbReference>
<dbReference type="GO" id="GO:0003924">
    <property type="term" value="F:GTPase activity"/>
    <property type="evidence" value="ECO:0007669"/>
    <property type="project" value="InterPro"/>
</dbReference>
<reference evidence="4" key="1">
    <citation type="journal article" date="2020" name="J. Eukaryot. Microbiol.">
        <title>De novo Sequencing, Assembly and Annotation of the Transcriptome for the Free-Living Testate Amoeba Arcella intermedia.</title>
        <authorList>
            <person name="Ribeiro G.M."/>
            <person name="Porfirio-Sousa A.L."/>
            <person name="Maurer-Alcala X.X."/>
            <person name="Katz L.A."/>
            <person name="Lahr D.J.G."/>
        </authorList>
    </citation>
    <scope>NUCLEOTIDE SEQUENCE</scope>
</reference>
<dbReference type="Gene3D" id="3.40.50.300">
    <property type="entry name" value="P-loop containing nucleotide triphosphate hydrolases"/>
    <property type="match status" value="1"/>
</dbReference>
<keyword evidence="1" id="KW-0547">Nucleotide-binding</keyword>
<evidence type="ECO:0000256" key="1">
    <source>
        <dbReference type="ARBA" id="ARBA00022741"/>
    </source>
</evidence>
<name>A0A6B2LS92_9EUKA</name>
<dbReference type="InterPro" id="IPR050227">
    <property type="entry name" value="Rab"/>
</dbReference>
<evidence type="ECO:0000256" key="2">
    <source>
        <dbReference type="ARBA" id="ARBA00023134"/>
    </source>
</evidence>
<dbReference type="GO" id="GO:0005525">
    <property type="term" value="F:GTP binding"/>
    <property type="evidence" value="ECO:0007669"/>
    <property type="project" value="UniProtKB-KW"/>
</dbReference>
<organism evidence="4">
    <name type="scientific">Arcella intermedia</name>
    <dbReference type="NCBI Taxonomy" id="1963864"/>
    <lineage>
        <taxon>Eukaryota</taxon>
        <taxon>Amoebozoa</taxon>
        <taxon>Tubulinea</taxon>
        <taxon>Elardia</taxon>
        <taxon>Arcellinida</taxon>
        <taxon>Sphaerothecina</taxon>
        <taxon>Arcellidae</taxon>
        <taxon>Arcella</taxon>
    </lineage>
</organism>
<evidence type="ECO:0000256" key="3">
    <source>
        <dbReference type="ARBA" id="ARBA00023288"/>
    </source>
</evidence>
<proteinExistence type="predicted"/>
<keyword evidence="2" id="KW-0342">GTP-binding</keyword>
<dbReference type="SUPFAM" id="SSF52540">
    <property type="entry name" value="P-loop containing nucleoside triphosphate hydrolases"/>
    <property type="match status" value="1"/>
</dbReference>
<evidence type="ECO:0000313" key="4">
    <source>
        <dbReference type="EMBL" id="NDV39670.1"/>
    </source>
</evidence>
<sequence>MGGIELKVFAYPVVEDRWNQIYRSPYRGTQAIIVCYDCTNTLSLCNSLKWMKEIQRYATEEIWEQHRIVLVETKNETNQRVIPEDIGKFLSKMLAVPFVSTSSAQAYHNMAPRSTQEEKEALL</sequence>